<feature type="chain" id="PRO_5002151089" evidence="3">
    <location>
        <begin position="18"/>
        <end position="146"/>
    </location>
</feature>
<organism evidence="4 5">
    <name type="scientific">Thelohanellus kitauei</name>
    <name type="common">Myxosporean</name>
    <dbReference type="NCBI Taxonomy" id="669202"/>
    <lineage>
        <taxon>Eukaryota</taxon>
        <taxon>Metazoa</taxon>
        <taxon>Cnidaria</taxon>
        <taxon>Myxozoa</taxon>
        <taxon>Myxosporea</taxon>
        <taxon>Bivalvulida</taxon>
        <taxon>Platysporina</taxon>
        <taxon>Myxobolidae</taxon>
        <taxon>Thelohanellus</taxon>
    </lineage>
</organism>
<feature type="signal peptide" evidence="3">
    <location>
        <begin position="1"/>
        <end position="17"/>
    </location>
</feature>
<dbReference type="EMBL" id="JWZT01000800">
    <property type="protein sequence ID" value="KII73494.1"/>
    <property type="molecule type" value="Genomic_DNA"/>
</dbReference>
<keyword evidence="2" id="KW-0722">Serine protease inhibitor</keyword>
<dbReference type="Gene3D" id="4.10.410.10">
    <property type="entry name" value="Pancreatic trypsin inhibitor Kunitz domain"/>
    <property type="match status" value="1"/>
</dbReference>
<evidence type="ECO:0000313" key="4">
    <source>
        <dbReference type="EMBL" id="KII73494.1"/>
    </source>
</evidence>
<evidence type="ECO:0000256" key="2">
    <source>
        <dbReference type="ARBA" id="ARBA00022900"/>
    </source>
</evidence>
<keyword evidence="3" id="KW-0732">Signal</keyword>
<gene>
    <name evidence="4" type="ORF">RF11_00087</name>
</gene>
<proteinExistence type="predicted"/>
<evidence type="ECO:0000256" key="3">
    <source>
        <dbReference type="SAM" id="SignalP"/>
    </source>
</evidence>
<protein>
    <submittedName>
        <fullName evidence="4">Uncharacterized protein</fullName>
    </submittedName>
</protein>
<comment type="caution">
    <text evidence="4">The sequence shown here is derived from an EMBL/GenBank/DDBJ whole genome shotgun (WGS) entry which is preliminary data.</text>
</comment>
<dbReference type="SUPFAM" id="SSF57362">
    <property type="entry name" value="BPTI-like"/>
    <property type="match status" value="1"/>
</dbReference>
<keyword evidence="5" id="KW-1185">Reference proteome</keyword>
<dbReference type="AlphaFoldDB" id="A0A0C2J6P9"/>
<dbReference type="Proteomes" id="UP000031668">
    <property type="component" value="Unassembled WGS sequence"/>
</dbReference>
<name>A0A0C2J6P9_THEKT</name>
<sequence length="146" mass="16741">MSILVLCVFTFLQNAQTATVPKKCYQAPFVKKCDTSQQRRFFYFDSKTNTCERYQTCGPAYQGKNIFPNEMLCNLHCKSPAIVSNDQCLVDFGPPSSKVVPGVMDWEWAVFNPQAARCIRYSPLYGGKKPRRFKDALECRDKCLKK</sequence>
<dbReference type="InterPro" id="IPR036880">
    <property type="entry name" value="Kunitz_BPTI_sf"/>
</dbReference>
<accession>A0A0C2J6P9</accession>
<reference evidence="4 5" key="1">
    <citation type="journal article" date="2014" name="Genome Biol. Evol.">
        <title>The genome of the myxosporean Thelohanellus kitauei shows adaptations to nutrient acquisition within its fish host.</title>
        <authorList>
            <person name="Yang Y."/>
            <person name="Xiong J."/>
            <person name="Zhou Z."/>
            <person name="Huo F."/>
            <person name="Miao W."/>
            <person name="Ran C."/>
            <person name="Liu Y."/>
            <person name="Zhang J."/>
            <person name="Feng J."/>
            <person name="Wang M."/>
            <person name="Wang M."/>
            <person name="Wang L."/>
            <person name="Yao B."/>
        </authorList>
    </citation>
    <scope>NUCLEOTIDE SEQUENCE [LARGE SCALE GENOMIC DNA]</scope>
    <source>
        <strain evidence="4">Wuqing</strain>
    </source>
</reference>
<evidence type="ECO:0000256" key="1">
    <source>
        <dbReference type="ARBA" id="ARBA00022690"/>
    </source>
</evidence>
<keyword evidence="1" id="KW-0646">Protease inhibitor</keyword>
<evidence type="ECO:0000313" key="5">
    <source>
        <dbReference type="Proteomes" id="UP000031668"/>
    </source>
</evidence>
<dbReference type="GO" id="GO:0004867">
    <property type="term" value="F:serine-type endopeptidase inhibitor activity"/>
    <property type="evidence" value="ECO:0007669"/>
    <property type="project" value="UniProtKB-KW"/>
</dbReference>